<evidence type="ECO:0000256" key="4">
    <source>
        <dbReference type="ARBA" id="ARBA00022603"/>
    </source>
</evidence>
<feature type="binding site" evidence="7">
    <location>
        <position position="100"/>
    </location>
    <ligand>
        <name>S-adenosyl-L-methionine</name>
        <dbReference type="ChEBI" id="CHEBI:59789"/>
    </ligand>
</feature>
<keyword evidence="6 7" id="KW-0949">S-adenosyl-L-methionine</keyword>
<dbReference type="eggNOG" id="COG0275">
    <property type="taxonomic scope" value="Bacteria"/>
</dbReference>
<dbReference type="Proteomes" id="UP000010797">
    <property type="component" value="Chromosome"/>
</dbReference>
<comment type="similarity">
    <text evidence="1 7">Belongs to the methyltransferase superfamily. RsmH family.</text>
</comment>
<dbReference type="Gene3D" id="3.40.50.150">
    <property type="entry name" value="Vaccinia Virus protein VP39"/>
    <property type="match status" value="1"/>
</dbReference>
<evidence type="ECO:0000256" key="3">
    <source>
        <dbReference type="ARBA" id="ARBA00022552"/>
    </source>
</evidence>
<feature type="binding site" evidence="7">
    <location>
        <begin position="33"/>
        <end position="35"/>
    </location>
    <ligand>
        <name>S-adenosyl-L-methionine</name>
        <dbReference type="ChEBI" id="CHEBI:59789"/>
    </ligand>
</feature>
<comment type="catalytic activity">
    <reaction evidence="7">
        <text>cytidine(1402) in 16S rRNA + S-adenosyl-L-methionine = N(4)-methylcytidine(1402) in 16S rRNA + S-adenosyl-L-homocysteine + H(+)</text>
        <dbReference type="Rhea" id="RHEA:42928"/>
        <dbReference type="Rhea" id="RHEA-COMP:10286"/>
        <dbReference type="Rhea" id="RHEA-COMP:10287"/>
        <dbReference type="ChEBI" id="CHEBI:15378"/>
        <dbReference type="ChEBI" id="CHEBI:57856"/>
        <dbReference type="ChEBI" id="CHEBI:59789"/>
        <dbReference type="ChEBI" id="CHEBI:74506"/>
        <dbReference type="ChEBI" id="CHEBI:82748"/>
        <dbReference type="EC" id="2.1.1.199"/>
    </reaction>
</comment>
<name>L0FC43_DESDL</name>
<comment type="subcellular location">
    <subcellularLocation>
        <location evidence="7">Cytoplasm</location>
    </subcellularLocation>
</comment>
<keyword evidence="4 7" id="KW-0489">Methyltransferase</keyword>
<organism evidence="8 9">
    <name type="scientific">Desulfitobacterium dichloroeliminans (strain LMG P-21439 / DCA1)</name>
    <dbReference type="NCBI Taxonomy" id="871963"/>
    <lineage>
        <taxon>Bacteria</taxon>
        <taxon>Bacillati</taxon>
        <taxon>Bacillota</taxon>
        <taxon>Clostridia</taxon>
        <taxon>Eubacteriales</taxon>
        <taxon>Desulfitobacteriaceae</taxon>
        <taxon>Desulfitobacterium</taxon>
    </lineage>
</organism>
<dbReference type="InterPro" id="IPR002903">
    <property type="entry name" value="RsmH"/>
</dbReference>
<dbReference type="PANTHER" id="PTHR11265:SF0">
    <property type="entry name" value="12S RRNA N4-METHYLCYTIDINE METHYLTRANSFERASE"/>
    <property type="match status" value="1"/>
</dbReference>
<feature type="binding site" evidence="7">
    <location>
        <position position="53"/>
    </location>
    <ligand>
        <name>S-adenosyl-L-methionine</name>
        <dbReference type="ChEBI" id="CHEBI:59789"/>
    </ligand>
</feature>
<dbReference type="EC" id="2.1.1.199" evidence="7"/>
<reference evidence="9" key="1">
    <citation type="submission" date="2012-02" db="EMBL/GenBank/DDBJ databases">
        <title>Complete sequence of Desulfitobacterium dichloroeliminans LMG P-21439.</title>
        <authorList>
            <person name="Lucas S."/>
            <person name="Han J."/>
            <person name="Lapidus A."/>
            <person name="Cheng J.-F."/>
            <person name="Goodwin L."/>
            <person name="Pitluck S."/>
            <person name="Peters L."/>
            <person name="Ovchinnikova G."/>
            <person name="Teshima H."/>
            <person name="Detter J.C."/>
            <person name="Han C."/>
            <person name="Tapia R."/>
            <person name="Land M."/>
            <person name="Hauser L."/>
            <person name="Kyrpides N."/>
            <person name="Ivanova N."/>
            <person name="Pagani I."/>
            <person name="Kruse T."/>
            <person name="de Vos W.M."/>
            <person name="Boon N."/>
            <person name="Smidt H."/>
            <person name="Woyke T."/>
        </authorList>
    </citation>
    <scope>NUCLEOTIDE SEQUENCE [LARGE SCALE GENOMIC DNA]</scope>
    <source>
        <strain evidence="9">LMG P-21439 / DCA1</strain>
    </source>
</reference>
<dbReference type="InterPro" id="IPR023397">
    <property type="entry name" value="SAM-dep_MeTrfase_MraW_recog"/>
</dbReference>
<keyword evidence="5 7" id="KW-0808">Transferase</keyword>
<protein>
    <recommendedName>
        <fullName evidence="7">Ribosomal RNA small subunit methyltransferase H</fullName>
        <ecNumber evidence="7">2.1.1.199</ecNumber>
    </recommendedName>
    <alternativeName>
        <fullName evidence="7">16S rRNA m(4)C1402 methyltransferase</fullName>
    </alternativeName>
    <alternativeName>
        <fullName evidence="7">rRNA (cytosine-N(4)-)-methyltransferase RsmH</fullName>
    </alternativeName>
</protein>
<dbReference type="STRING" id="871963.Desdi_2814"/>
<evidence type="ECO:0000256" key="7">
    <source>
        <dbReference type="HAMAP-Rule" id="MF_01007"/>
    </source>
</evidence>
<sequence>MEFHHVTVLLKETVEGVVKDPSGTYVDCTLGGAGHSALLLSQLNNAGKLVGLDQDPLAIDNARLKFKEDPRVFLVNRNFESLEESLQALELLPVQGILFDLGVSSPQLDEAERGFSYMQDAELDMRMNPQNPVSAKVLVNEWKPEQLSEILWKYGEEKWSKRIVEFIVNTREQGSIETTGELVDIIKKAIPAGARREGPHPAKRTFQALRIAVNDELGVLERTLDQVLPCLAPGGRVGVITFHSLEDRIVKEKMNSWLGRCSCPPSFPICQCHAKPLARLINRKPILPSSQEIEANPRARSAKLRIAEKL</sequence>
<dbReference type="GO" id="GO:0070475">
    <property type="term" value="P:rRNA base methylation"/>
    <property type="evidence" value="ECO:0007669"/>
    <property type="project" value="UniProtKB-UniRule"/>
</dbReference>
<dbReference type="EMBL" id="CP003344">
    <property type="protein sequence ID" value="AGA70226.1"/>
    <property type="molecule type" value="Genomic_DNA"/>
</dbReference>
<dbReference type="Gene3D" id="1.10.150.170">
    <property type="entry name" value="Putative methyltransferase TM0872, insert domain"/>
    <property type="match status" value="1"/>
</dbReference>
<evidence type="ECO:0000256" key="2">
    <source>
        <dbReference type="ARBA" id="ARBA00022490"/>
    </source>
</evidence>
<dbReference type="FunFam" id="1.10.150.170:FF:000001">
    <property type="entry name" value="Ribosomal RNA small subunit methyltransferase H"/>
    <property type="match status" value="1"/>
</dbReference>
<evidence type="ECO:0000313" key="9">
    <source>
        <dbReference type="Proteomes" id="UP000010797"/>
    </source>
</evidence>
<dbReference type="HOGENOM" id="CLU_038422_2_0_9"/>
<dbReference type="PANTHER" id="PTHR11265">
    <property type="entry name" value="S-ADENOSYL-METHYLTRANSFERASE MRAW"/>
    <property type="match status" value="1"/>
</dbReference>
<dbReference type="GO" id="GO:0071424">
    <property type="term" value="F:rRNA (cytosine-N4-)-methyltransferase activity"/>
    <property type="evidence" value="ECO:0007669"/>
    <property type="project" value="UniProtKB-UniRule"/>
</dbReference>
<keyword evidence="9" id="KW-1185">Reference proteome</keyword>
<evidence type="ECO:0000256" key="1">
    <source>
        <dbReference type="ARBA" id="ARBA00010396"/>
    </source>
</evidence>
<dbReference type="AlphaFoldDB" id="L0FC43"/>
<feature type="binding site" evidence="7">
    <location>
        <position position="79"/>
    </location>
    <ligand>
        <name>S-adenosyl-L-methionine</name>
        <dbReference type="ChEBI" id="CHEBI:59789"/>
    </ligand>
</feature>
<comment type="function">
    <text evidence="7">Specifically methylates the N4 position of cytidine in position 1402 (C1402) of 16S rRNA.</text>
</comment>
<dbReference type="NCBIfam" id="TIGR00006">
    <property type="entry name" value="16S rRNA (cytosine(1402)-N(4))-methyltransferase RsmH"/>
    <property type="match status" value="1"/>
</dbReference>
<proteinExistence type="inferred from homology"/>
<feature type="binding site" evidence="7">
    <location>
        <position position="107"/>
    </location>
    <ligand>
        <name>S-adenosyl-L-methionine</name>
        <dbReference type="ChEBI" id="CHEBI:59789"/>
    </ligand>
</feature>
<dbReference type="Pfam" id="PF01795">
    <property type="entry name" value="Methyltransf_5"/>
    <property type="match status" value="1"/>
</dbReference>
<dbReference type="SUPFAM" id="SSF81799">
    <property type="entry name" value="Putative methyltransferase TM0872, insert domain"/>
    <property type="match status" value="1"/>
</dbReference>
<gene>
    <name evidence="7" type="primary">rsmH</name>
    <name evidence="8" type="ordered locus">Desdi_2814</name>
</gene>
<dbReference type="InterPro" id="IPR029063">
    <property type="entry name" value="SAM-dependent_MTases_sf"/>
</dbReference>
<dbReference type="PIRSF" id="PIRSF004486">
    <property type="entry name" value="MraW"/>
    <property type="match status" value="1"/>
</dbReference>
<dbReference type="GO" id="GO:0005737">
    <property type="term" value="C:cytoplasm"/>
    <property type="evidence" value="ECO:0007669"/>
    <property type="project" value="UniProtKB-SubCell"/>
</dbReference>
<dbReference type="RefSeq" id="WP_015263192.1">
    <property type="nucleotide sequence ID" value="NC_019903.1"/>
</dbReference>
<dbReference type="OrthoDB" id="9806637at2"/>
<keyword evidence="3 7" id="KW-0698">rRNA processing</keyword>
<dbReference type="KEGG" id="ddl:Desdi_2814"/>
<evidence type="ECO:0000256" key="6">
    <source>
        <dbReference type="ARBA" id="ARBA00022691"/>
    </source>
</evidence>
<keyword evidence="2 7" id="KW-0963">Cytoplasm</keyword>
<evidence type="ECO:0000256" key="5">
    <source>
        <dbReference type="ARBA" id="ARBA00022679"/>
    </source>
</evidence>
<evidence type="ECO:0000313" key="8">
    <source>
        <dbReference type="EMBL" id="AGA70226.1"/>
    </source>
</evidence>
<accession>L0FC43</accession>
<dbReference type="SUPFAM" id="SSF53335">
    <property type="entry name" value="S-adenosyl-L-methionine-dependent methyltransferases"/>
    <property type="match status" value="1"/>
</dbReference>
<dbReference type="HAMAP" id="MF_01007">
    <property type="entry name" value="16SrRNA_methyltr_H"/>
    <property type="match status" value="1"/>
</dbReference>